<organism evidence="5 6">
    <name type="scientific">Bursaphelenchus okinawaensis</name>
    <dbReference type="NCBI Taxonomy" id="465554"/>
    <lineage>
        <taxon>Eukaryota</taxon>
        <taxon>Metazoa</taxon>
        <taxon>Ecdysozoa</taxon>
        <taxon>Nematoda</taxon>
        <taxon>Chromadorea</taxon>
        <taxon>Rhabditida</taxon>
        <taxon>Tylenchina</taxon>
        <taxon>Tylenchomorpha</taxon>
        <taxon>Aphelenchoidea</taxon>
        <taxon>Aphelenchoididae</taxon>
        <taxon>Bursaphelenchus</taxon>
    </lineage>
</organism>
<keyword evidence="2" id="KW-0175">Coiled coil</keyword>
<feature type="coiled-coil region" evidence="2">
    <location>
        <begin position="20"/>
        <end position="51"/>
    </location>
</feature>
<keyword evidence="1" id="KW-1015">Disulfide bond</keyword>
<gene>
    <name evidence="5" type="ORF">BOKJ2_LOCUS2766</name>
</gene>
<feature type="signal peptide" evidence="3">
    <location>
        <begin position="1"/>
        <end position="16"/>
    </location>
</feature>
<feature type="chain" id="PRO_5035594566" description="Saposin B-type domain-containing protein" evidence="3">
    <location>
        <begin position="17"/>
        <end position="155"/>
    </location>
</feature>
<evidence type="ECO:0000256" key="3">
    <source>
        <dbReference type="SAM" id="SignalP"/>
    </source>
</evidence>
<evidence type="ECO:0000256" key="2">
    <source>
        <dbReference type="SAM" id="Coils"/>
    </source>
</evidence>
<dbReference type="SUPFAM" id="SSF47862">
    <property type="entry name" value="Saposin"/>
    <property type="match status" value="1"/>
</dbReference>
<dbReference type="InterPro" id="IPR008139">
    <property type="entry name" value="SaposinB_dom"/>
</dbReference>
<reference evidence="5" key="1">
    <citation type="submission" date="2020-09" db="EMBL/GenBank/DDBJ databases">
        <authorList>
            <person name="Kikuchi T."/>
        </authorList>
    </citation>
    <scope>NUCLEOTIDE SEQUENCE</scope>
    <source>
        <strain evidence="5">SH1</strain>
    </source>
</reference>
<feature type="domain" description="Saposin B-type" evidence="4">
    <location>
        <begin position="70"/>
        <end position="155"/>
    </location>
</feature>
<evidence type="ECO:0000259" key="4">
    <source>
        <dbReference type="PROSITE" id="PS50015"/>
    </source>
</evidence>
<dbReference type="InterPro" id="IPR011001">
    <property type="entry name" value="Saposin-like"/>
</dbReference>
<accession>A0A811K294</accession>
<protein>
    <recommendedName>
        <fullName evidence="4">Saposin B-type domain-containing protein</fullName>
    </recommendedName>
</protein>
<dbReference type="Gene3D" id="1.10.225.10">
    <property type="entry name" value="Saposin-like"/>
    <property type="match status" value="1"/>
</dbReference>
<evidence type="ECO:0000256" key="1">
    <source>
        <dbReference type="ARBA" id="ARBA00023157"/>
    </source>
</evidence>
<evidence type="ECO:0000313" key="5">
    <source>
        <dbReference type="EMBL" id="CAD5209596.1"/>
    </source>
</evidence>
<dbReference type="EMBL" id="CAJFCW020000002">
    <property type="protein sequence ID" value="CAG9089676.1"/>
    <property type="molecule type" value="Genomic_DNA"/>
</dbReference>
<comment type="caution">
    <text evidence="5">The sequence shown here is derived from an EMBL/GenBank/DDBJ whole genome shotgun (WGS) entry which is preliminary data.</text>
</comment>
<name>A0A811K294_9BILA</name>
<dbReference type="AlphaFoldDB" id="A0A811K294"/>
<dbReference type="EMBL" id="CAJFDH010000002">
    <property type="protein sequence ID" value="CAD5209596.1"/>
    <property type="molecule type" value="Genomic_DNA"/>
</dbReference>
<keyword evidence="3" id="KW-0732">Signal</keyword>
<proteinExistence type="predicted"/>
<dbReference type="Proteomes" id="UP000614601">
    <property type="component" value="Unassembled WGS sequence"/>
</dbReference>
<dbReference type="PROSITE" id="PS50015">
    <property type="entry name" value="SAP_B"/>
    <property type="match status" value="1"/>
</dbReference>
<keyword evidence="6" id="KW-1185">Reference proteome</keyword>
<dbReference type="OrthoDB" id="10372719at2759"/>
<dbReference type="Proteomes" id="UP000783686">
    <property type="component" value="Unassembled WGS sequence"/>
</dbReference>
<evidence type="ECO:0000313" key="6">
    <source>
        <dbReference type="Proteomes" id="UP000614601"/>
    </source>
</evidence>
<sequence length="155" mass="17685">MKTVLFLAATLALASAAVLDRNTEQHLEELKKELLAALDKTNFVKEALERQSVAKQNPLLENPELQWKIGKFLCKPCQALFEVIKAELENAREIEREILLPTVHKYCHEKLGKIEQLEHLCSNLADDALNRLADWLKEEGSKINPERSCIVLHMC</sequence>